<dbReference type="PANTHER" id="PTHR43386">
    <property type="entry name" value="OLIGOPEPTIDE TRANSPORT SYSTEM PERMEASE PROTEIN APPC"/>
    <property type="match status" value="1"/>
</dbReference>
<dbReference type="GO" id="GO:0055085">
    <property type="term" value="P:transmembrane transport"/>
    <property type="evidence" value="ECO:0007669"/>
    <property type="project" value="InterPro"/>
</dbReference>
<accession>A0A387BEF1</accession>
<evidence type="ECO:0000256" key="1">
    <source>
        <dbReference type="ARBA" id="ARBA00004651"/>
    </source>
</evidence>
<evidence type="ECO:0000256" key="5">
    <source>
        <dbReference type="ARBA" id="ARBA00022989"/>
    </source>
</evidence>
<dbReference type="RefSeq" id="WP_120787817.1">
    <property type="nucleotide sequence ID" value="NZ_CP032624.1"/>
</dbReference>
<keyword evidence="6 7" id="KW-0472">Membrane</keyword>
<feature type="transmembrane region" description="Helical" evidence="7">
    <location>
        <begin position="122"/>
        <end position="141"/>
    </location>
</feature>
<feature type="transmembrane region" description="Helical" evidence="7">
    <location>
        <begin position="147"/>
        <end position="165"/>
    </location>
</feature>
<proteinExistence type="inferred from homology"/>
<dbReference type="SUPFAM" id="SSF161098">
    <property type="entry name" value="MetI-like"/>
    <property type="match status" value="1"/>
</dbReference>
<dbReference type="EMBL" id="CP032624">
    <property type="protein sequence ID" value="AYG02283.1"/>
    <property type="molecule type" value="Genomic_DNA"/>
</dbReference>
<feature type="transmembrane region" description="Helical" evidence="7">
    <location>
        <begin position="21"/>
        <end position="44"/>
    </location>
</feature>
<evidence type="ECO:0000256" key="3">
    <source>
        <dbReference type="ARBA" id="ARBA00022475"/>
    </source>
</evidence>
<dbReference type="Gene3D" id="1.10.3720.10">
    <property type="entry name" value="MetI-like"/>
    <property type="match status" value="1"/>
</dbReference>
<feature type="transmembrane region" description="Helical" evidence="7">
    <location>
        <begin position="203"/>
        <end position="227"/>
    </location>
</feature>
<comment type="similarity">
    <text evidence="7">Belongs to the binding-protein-dependent transport system permease family.</text>
</comment>
<keyword evidence="10" id="KW-1185">Reference proteome</keyword>
<keyword evidence="5 7" id="KW-1133">Transmembrane helix</keyword>
<dbReference type="Proteomes" id="UP000275069">
    <property type="component" value="Chromosome"/>
</dbReference>
<sequence>MTVTSLLRTPGLARSRRRASFLTAAALAVVAVAVIAAVFGRLIFPDATHQDLLETLAPPGSDGHVLGTDSLGRDILQLTVAGAGSALLGPLVVECGSMLLAIVLGTLAGYKRGPIDFVLGRVSDLLFALPVVLVALVVGGIFGGGYWMLVAIFIVLFAPSDLRVVRAGVLEQTPRAYVEAAKLLGYSTWRILFRHILPNIRNLVVTEFLLSYAGAILALASLSYLGIGVSPGAADWGRQLADGREIMFSNPAAVVAPMVCVLLVACAVNVLGDAWEARAEREFRG</sequence>
<dbReference type="OrthoDB" id="9812701at2"/>
<evidence type="ECO:0000256" key="4">
    <source>
        <dbReference type="ARBA" id="ARBA00022692"/>
    </source>
</evidence>
<feature type="transmembrane region" description="Helical" evidence="7">
    <location>
        <begin position="247"/>
        <end position="271"/>
    </location>
</feature>
<protein>
    <submittedName>
        <fullName evidence="9">ABC transporter permease</fullName>
    </submittedName>
</protein>
<keyword evidence="2 7" id="KW-0813">Transport</keyword>
<evidence type="ECO:0000256" key="2">
    <source>
        <dbReference type="ARBA" id="ARBA00022448"/>
    </source>
</evidence>
<evidence type="ECO:0000313" key="9">
    <source>
        <dbReference type="EMBL" id="AYG02283.1"/>
    </source>
</evidence>
<dbReference type="PROSITE" id="PS50928">
    <property type="entry name" value="ABC_TM1"/>
    <property type="match status" value="1"/>
</dbReference>
<evidence type="ECO:0000313" key="10">
    <source>
        <dbReference type="Proteomes" id="UP000275069"/>
    </source>
</evidence>
<dbReference type="InterPro" id="IPR035906">
    <property type="entry name" value="MetI-like_sf"/>
</dbReference>
<evidence type="ECO:0000259" key="8">
    <source>
        <dbReference type="PROSITE" id="PS50928"/>
    </source>
</evidence>
<dbReference type="KEGG" id="gry:D7I44_01205"/>
<dbReference type="PANTHER" id="PTHR43386:SF1">
    <property type="entry name" value="D,D-DIPEPTIDE TRANSPORT SYSTEM PERMEASE PROTEIN DDPC-RELATED"/>
    <property type="match status" value="1"/>
</dbReference>
<organism evidence="9 10">
    <name type="scientific">Gryllotalpicola protaetiae</name>
    <dbReference type="NCBI Taxonomy" id="2419771"/>
    <lineage>
        <taxon>Bacteria</taxon>
        <taxon>Bacillati</taxon>
        <taxon>Actinomycetota</taxon>
        <taxon>Actinomycetes</taxon>
        <taxon>Micrococcales</taxon>
        <taxon>Microbacteriaceae</taxon>
        <taxon>Gryllotalpicola</taxon>
    </lineage>
</organism>
<reference evidence="9 10" key="1">
    <citation type="submission" date="2018-09" db="EMBL/GenBank/DDBJ databases">
        <title>Genome sequencing of strain 2DFW10M-5.</title>
        <authorList>
            <person name="Heo J."/>
            <person name="Kim S.-J."/>
            <person name="Kwon S.-W."/>
        </authorList>
    </citation>
    <scope>NUCLEOTIDE SEQUENCE [LARGE SCALE GENOMIC DNA]</scope>
    <source>
        <strain evidence="9 10">2DFW10M-5</strain>
    </source>
</reference>
<comment type="subcellular location">
    <subcellularLocation>
        <location evidence="1 7">Cell membrane</location>
        <topology evidence="1 7">Multi-pass membrane protein</topology>
    </subcellularLocation>
</comment>
<keyword evidence="4 7" id="KW-0812">Transmembrane</keyword>
<evidence type="ECO:0000256" key="6">
    <source>
        <dbReference type="ARBA" id="ARBA00023136"/>
    </source>
</evidence>
<dbReference type="GO" id="GO:0005886">
    <property type="term" value="C:plasma membrane"/>
    <property type="evidence" value="ECO:0007669"/>
    <property type="project" value="UniProtKB-SubCell"/>
</dbReference>
<dbReference type="AlphaFoldDB" id="A0A387BEF1"/>
<dbReference type="CDD" id="cd06261">
    <property type="entry name" value="TM_PBP2"/>
    <property type="match status" value="1"/>
</dbReference>
<dbReference type="Pfam" id="PF00528">
    <property type="entry name" value="BPD_transp_1"/>
    <property type="match status" value="1"/>
</dbReference>
<gene>
    <name evidence="9" type="ORF">D7I44_01205</name>
</gene>
<evidence type="ECO:0000256" key="7">
    <source>
        <dbReference type="RuleBase" id="RU363032"/>
    </source>
</evidence>
<dbReference type="InterPro" id="IPR000515">
    <property type="entry name" value="MetI-like"/>
</dbReference>
<feature type="transmembrane region" description="Helical" evidence="7">
    <location>
        <begin position="87"/>
        <end position="110"/>
    </location>
</feature>
<dbReference type="InterPro" id="IPR050366">
    <property type="entry name" value="BP-dependent_transpt_permease"/>
</dbReference>
<feature type="domain" description="ABC transmembrane type-1" evidence="8">
    <location>
        <begin position="87"/>
        <end position="272"/>
    </location>
</feature>
<keyword evidence="3" id="KW-1003">Cell membrane</keyword>
<name>A0A387BEF1_9MICO</name>